<dbReference type="InterPro" id="IPR016163">
    <property type="entry name" value="Ald_DH_C"/>
</dbReference>
<name>A0A3Q7WZ63_CICAR</name>
<evidence type="ECO:0000259" key="2">
    <source>
        <dbReference type="Pfam" id="PF01370"/>
    </source>
</evidence>
<dbReference type="Gene3D" id="3.40.309.10">
    <property type="entry name" value="Aldehyde Dehydrogenase, Chain A, domain 2"/>
    <property type="match status" value="1"/>
</dbReference>
<dbReference type="PANTHER" id="PTHR11063:SF27">
    <property type="entry name" value="DELTA-1-PYRROLINE-5-CARBOXYLATE SYNTHASE"/>
    <property type="match status" value="1"/>
</dbReference>
<dbReference type="RefSeq" id="XP_027186889.1">
    <property type="nucleotide sequence ID" value="XM_027331088.1"/>
</dbReference>
<dbReference type="AlphaFoldDB" id="A0A3Q7WZ63"/>
<evidence type="ECO:0000313" key="4">
    <source>
        <dbReference type="RefSeq" id="XP_027186889.1"/>
    </source>
</evidence>
<keyword evidence="3" id="KW-1185">Reference proteome</keyword>
<evidence type="ECO:0000313" key="3">
    <source>
        <dbReference type="Proteomes" id="UP000087171"/>
    </source>
</evidence>
<dbReference type="PANTHER" id="PTHR11063">
    <property type="entry name" value="GLUTAMATE SEMIALDEHYDE DEHYDROGENASE"/>
    <property type="match status" value="1"/>
</dbReference>
<dbReference type="InterPro" id="IPR001509">
    <property type="entry name" value="Epimerase_deHydtase"/>
</dbReference>
<evidence type="ECO:0000256" key="1">
    <source>
        <dbReference type="SAM" id="Phobius"/>
    </source>
</evidence>
<accession>A0A3Q7WZ63</accession>
<dbReference type="InterPro" id="IPR036291">
    <property type="entry name" value="NAD(P)-bd_dom_sf"/>
</dbReference>
<feature type="domain" description="NAD-dependent epimerase/dehydratase" evidence="2">
    <location>
        <begin position="7"/>
        <end position="56"/>
    </location>
</feature>
<dbReference type="GO" id="GO:0004350">
    <property type="term" value="F:glutamate-5-semialdehyde dehydrogenase activity"/>
    <property type="evidence" value="ECO:0007669"/>
    <property type="project" value="TreeGrafter"/>
</dbReference>
<dbReference type="SUPFAM" id="SSF51735">
    <property type="entry name" value="NAD(P)-binding Rossmann-fold domains"/>
    <property type="match status" value="1"/>
</dbReference>
<dbReference type="Pfam" id="PF01370">
    <property type="entry name" value="Epimerase"/>
    <property type="match status" value="1"/>
</dbReference>
<proteinExistence type="predicted"/>
<sequence>MIVYSLPQDAYGLEELATEEICKHYNKDFGIECRIGRFHNIYGPFGTWKDGICHVYVDKSANIDMAKQIIRDAKTDYPVACNAMETLLVHKSLSSNGRLNELILELQREGVQMYGGPKATAMLNIVETSSFHHKYSSLTCTIEIVEDVFAAIDHINKHGRHVRVLEIILIFVIIITNFIKGICCFI</sequence>
<feature type="transmembrane region" description="Helical" evidence="1">
    <location>
        <begin position="164"/>
        <end position="182"/>
    </location>
</feature>
<dbReference type="OrthoDB" id="1696174at2759"/>
<keyword evidence="1" id="KW-0472">Membrane</keyword>
<reference evidence="4" key="1">
    <citation type="submission" date="2025-08" db="UniProtKB">
        <authorList>
            <consortium name="RefSeq"/>
        </authorList>
    </citation>
    <scope>IDENTIFICATION</scope>
    <source>
        <tissue evidence="4">Etiolated seedlings</tissue>
    </source>
</reference>
<organism evidence="3 4">
    <name type="scientific">Cicer arietinum</name>
    <name type="common">Chickpea</name>
    <name type="synonym">Garbanzo</name>
    <dbReference type="NCBI Taxonomy" id="3827"/>
    <lineage>
        <taxon>Eukaryota</taxon>
        <taxon>Viridiplantae</taxon>
        <taxon>Streptophyta</taxon>
        <taxon>Embryophyta</taxon>
        <taxon>Tracheophyta</taxon>
        <taxon>Spermatophyta</taxon>
        <taxon>Magnoliopsida</taxon>
        <taxon>eudicotyledons</taxon>
        <taxon>Gunneridae</taxon>
        <taxon>Pentapetalae</taxon>
        <taxon>rosids</taxon>
        <taxon>fabids</taxon>
        <taxon>Fabales</taxon>
        <taxon>Fabaceae</taxon>
        <taxon>Papilionoideae</taxon>
        <taxon>50 kb inversion clade</taxon>
        <taxon>NPAAA clade</taxon>
        <taxon>Hologalegina</taxon>
        <taxon>IRL clade</taxon>
        <taxon>Cicereae</taxon>
        <taxon>Cicer</taxon>
    </lineage>
</organism>
<keyword evidence="1" id="KW-0812">Transmembrane</keyword>
<dbReference type="SUPFAM" id="SSF53720">
    <property type="entry name" value="ALDH-like"/>
    <property type="match status" value="1"/>
</dbReference>
<dbReference type="STRING" id="3827.A0A3Q7WZ63"/>
<keyword evidence="1" id="KW-1133">Transmembrane helix</keyword>
<dbReference type="PaxDb" id="3827-XP_004516248.1"/>
<protein>
    <submittedName>
        <fullName evidence="4">Delta-1-pyrroline-5-carboxylate synthase-like</fullName>
    </submittedName>
</protein>
<dbReference type="Proteomes" id="UP000087171">
    <property type="component" value="Unplaced"/>
</dbReference>
<dbReference type="InterPro" id="IPR016161">
    <property type="entry name" value="Ald_DH/histidinol_DH"/>
</dbReference>
<gene>
    <name evidence="4" type="primary">LOC113784843</name>
</gene>